<protein>
    <recommendedName>
        <fullName evidence="2">DUF7086 domain-containing protein</fullName>
    </recommendedName>
</protein>
<feature type="region of interest" description="Disordered" evidence="1">
    <location>
        <begin position="1"/>
        <end position="99"/>
    </location>
</feature>
<dbReference type="InterPro" id="IPR055513">
    <property type="entry name" value="DUF7086"/>
</dbReference>
<accession>A0ABU6RRK3</accession>
<evidence type="ECO:0000256" key="1">
    <source>
        <dbReference type="SAM" id="MobiDB-lite"/>
    </source>
</evidence>
<evidence type="ECO:0000313" key="3">
    <source>
        <dbReference type="EMBL" id="MED6126499.1"/>
    </source>
</evidence>
<dbReference type="Proteomes" id="UP001341840">
    <property type="component" value="Unassembled WGS sequence"/>
</dbReference>
<evidence type="ECO:0000313" key="4">
    <source>
        <dbReference type="Proteomes" id="UP001341840"/>
    </source>
</evidence>
<dbReference type="PANTHER" id="PTHR34272">
    <property type="entry name" value="EXPRESSED PROTEIN"/>
    <property type="match status" value="1"/>
</dbReference>
<feature type="compositionally biased region" description="Polar residues" evidence="1">
    <location>
        <begin position="10"/>
        <end position="22"/>
    </location>
</feature>
<keyword evidence="4" id="KW-1185">Reference proteome</keyword>
<evidence type="ECO:0000259" key="2">
    <source>
        <dbReference type="Pfam" id="PF23324"/>
    </source>
</evidence>
<dbReference type="EMBL" id="JASCZI010031321">
    <property type="protein sequence ID" value="MED6126499.1"/>
    <property type="molecule type" value="Genomic_DNA"/>
</dbReference>
<dbReference type="PANTHER" id="PTHR34272:SF1">
    <property type="entry name" value="EXPRESSED PROTEIN"/>
    <property type="match status" value="1"/>
</dbReference>
<feature type="domain" description="DUF7086" evidence="2">
    <location>
        <begin position="114"/>
        <end position="208"/>
    </location>
</feature>
<gene>
    <name evidence="3" type="ORF">PIB30_079141</name>
</gene>
<sequence length="208" mass="24182">MESDPHSNGKNDPPSNCNNNHWLTLHLSHSPPSPTQQRPRQSQIPYYPQPDAPSPQGQEDRHEEDALQTSQRRKRKPKLQQSIRNKKKKEKKVDPIEPPFPWATSTRATVHTMDHLLLHNITSISGTVKCKYCNEQYDIAFDLQKKFDEVERYVKVNKAKMHERATDFWMDPVLPTCELCGKKDALKPLINKKRNINWLFLLLAQIIG</sequence>
<name>A0ABU6RRK3_9FABA</name>
<reference evidence="3 4" key="1">
    <citation type="journal article" date="2023" name="Plants (Basel)">
        <title>Bridging the Gap: Combining Genomics and Transcriptomics Approaches to Understand Stylosanthes scabra, an Orphan Legume from the Brazilian Caatinga.</title>
        <authorList>
            <person name="Ferreira-Neto J.R.C."/>
            <person name="da Silva M.D."/>
            <person name="Binneck E."/>
            <person name="de Melo N.F."/>
            <person name="da Silva R.H."/>
            <person name="de Melo A.L.T.M."/>
            <person name="Pandolfi V."/>
            <person name="Bustamante F.O."/>
            <person name="Brasileiro-Vidal A.C."/>
            <person name="Benko-Iseppon A.M."/>
        </authorList>
    </citation>
    <scope>NUCLEOTIDE SEQUENCE [LARGE SCALE GENOMIC DNA]</scope>
    <source>
        <tissue evidence="3">Leaves</tissue>
    </source>
</reference>
<comment type="caution">
    <text evidence="3">The sequence shown here is derived from an EMBL/GenBank/DDBJ whole genome shotgun (WGS) entry which is preliminary data.</text>
</comment>
<dbReference type="Pfam" id="PF23324">
    <property type="entry name" value="DUF7086"/>
    <property type="match status" value="1"/>
</dbReference>
<feature type="compositionally biased region" description="Basic residues" evidence="1">
    <location>
        <begin position="71"/>
        <end position="90"/>
    </location>
</feature>
<proteinExistence type="predicted"/>
<feature type="non-terminal residue" evidence="3">
    <location>
        <position position="208"/>
    </location>
</feature>
<organism evidence="3 4">
    <name type="scientific">Stylosanthes scabra</name>
    <dbReference type="NCBI Taxonomy" id="79078"/>
    <lineage>
        <taxon>Eukaryota</taxon>
        <taxon>Viridiplantae</taxon>
        <taxon>Streptophyta</taxon>
        <taxon>Embryophyta</taxon>
        <taxon>Tracheophyta</taxon>
        <taxon>Spermatophyta</taxon>
        <taxon>Magnoliopsida</taxon>
        <taxon>eudicotyledons</taxon>
        <taxon>Gunneridae</taxon>
        <taxon>Pentapetalae</taxon>
        <taxon>rosids</taxon>
        <taxon>fabids</taxon>
        <taxon>Fabales</taxon>
        <taxon>Fabaceae</taxon>
        <taxon>Papilionoideae</taxon>
        <taxon>50 kb inversion clade</taxon>
        <taxon>dalbergioids sensu lato</taxon>
        <taxon>Dalbergieae</taxon>
        <taxon>Pterocarpus clade</taxon>
        <taxon>Stylosanthes</taxon>
    </lineage>
</organism>